<feature type="binding site" evidence="12">
    <location>
        <position position="534"/>
    </location>
    <ligand>
        <name>Zn(2+)</name>
        <dbReference type="ChEBI" id="CHEBI:29105"/>
        <label>1</label>
    </ligand>
</feature>
<dbReference type="RefSeq" id="WP_111898015.1">
    <property type="nucleotide sequence ID" value="NZ_CP033459.1"/>
</dbReference>
<evidence type="ECO:0000313" key="16">
    <source>
        <dbReference type="Proteomes" id="UP000249375"/>
    </source>
</evidence>
<dbReference type="SMART" id="SM00487">
    <property type="entry name" value="DEXDc"/>
    <property type="match status" value="1"/>
</dbReference>
<dbReference type="Pfam" id="PF18319">
    <property type="entry name" value="Zn_ribbon_PriA"/>
    <property type="match status" value="1"/>
</dbReference>
<keyword evidence="4 12" id="KW-0547">Nucleotide-binding</keyword>
<keyword evidence="1 12" id="KW-0639">Primosome</keyword>
<comment type="similarity">
    <text evidence="12">Belongs to the helicase family. PriA subfamily.</text>
</comment>
<feature type="domain" description="Helicase C-terminal" evidence="14">
    <location>
        <begin position="566"/>
        <end position="720"/>
    </location>
</feature>
<dbReference type="Pfam" id="PF00271">
    <property type="entry name" value="Helicase_C"/>
    <property type="match status" value="1"/>
</dbReference>
<comment type="function">
    <text evidence="12">Initiates the restart of stalled replication forks, which reloads the replicative helicase on sites other than the origin of replication. Recognizes and binds to abandoned replication forks and remodels them to uncover a helicase loading site. Promotes assembly of the primosome at these replication forks.</text>
</comment>
<evidence type="ECO:0000256" key="4">
    <source>
        <dbReference type="ARBA" id="ARBA00022741"/>
    </source>
</evidence>
<dbReference type="InterPro" id="IPR001650">
    <property type="entry name" value="Helicase_C-like"/>
</dbReference>
<evidence type="ECO:0000259" key="13">
    <source>
        <dbReference type="PROSITE" id="PS51192"/>
    </source>
</evidence>
<evidence type="ECO:0000256" key="5">
    <source>
        <dbReference type="ARBA" id="ARBA00022801"/>
    </source>
</evidence>
<dbReference type="GO" id="GO:0006270">
    <property type="term" value="P:DNA replication initiation"/>
    <property type="evidence" value="ECO:0007669"/>
    <property type="project" value="TreeGrafter"/>
</dbReference>
<comment type="catalytic activity">
    <reaction evidence="11 12">
        <text>ATP + H2O = ADP + phosphate + H(+)</text>
        <dbReference type="Rhea" id="RHEA:13065"/>
        <dbReference type="ChEBI" id="CHEBI:15377"/>
        <dbReference type="ChEBI" id="CHEBI:15378"/>
        <dbReference type="ChEBI" id="CHEBI:30616"/>
        <dbReference type="ChEBI" id="CHEBI:43474"/>
        <dbReference type="ChEBI" id="CHEBI:456216"/>
        <dbReference type="EC" id="5.6.2.4"/>
    </reaction>
</comment>
<evidence type="ECO:0000256" key="9">
    <source>
        <dbReference type="ARBA" id="ARBA00023125"/>
    </source>
</evidence>
<comment type="catalytic activity">
    <reaction evidence="12">
        <text>Couples ATP hydrolysis with the unwinding of duplex DNA by translocating in the 3'-5' direction.</text>
        <dbReference type="EC" id="5.6.2.4"/>
    </reaction>
</comment>
<dbReference type="Pfam" id="PF00270">
    <property type="entry name" value="DEAD"/>
    <property type="match status" value="1"/>
</dbReference>
<feature type="binding site" evidence="12">
    <location>
        <position position="561"/>
    </location>
    <ligand>
        <name>Zn(2+)</name>
        <dbReference type="ChEBI" id="CHEBI:29105"/>
        <label>2</label>
    </ligand>
</feature>
<comment type="cofactor">
    <cofactor evidence="12">
        <name>Zn(2+)</name>
        <dbReference type="ChEBI" id="CHEBI:29105"/>
    </cofactor>
    <text evidence="12">Binds 2 zinc ions per subunit.</text>
</comment>
<dbReference type="Gene3D" id="3.40.1440.60">
    <property type="entry name" value="PriA, 3(prime) DNA-binding domain"/>
    <property type="match status" value="1"/>
</dbReference>
<dbReference type="InterPro" id="IPR011545">
    <property type="entry name" value="DEAD/DEAH_box_helicase_dom"/>
</dbReference>
<evidence type="ECO:0000256" key="3">
    <source>
        <dbReference type="ARBA" id="ARBA00022723"/>
    </source>
</evidence>
<dbReference type="PANTHER" id="PTHR30580">
    <property type="entry name" value="PRIMOSOMAL PROTEIN N"/>
    <property type="match status" value="1"/>
</dbReference>
<dbReference type="CDD" id="cd18804">
    <property type="entry name" value="SF2_C_priA"/>
    <property type="match status" value="1"/>
</dbReference>
<feature type="binding site" evidence="12">
    <location>
        <position position="574"/>
    </location>
    <ligand>
        <name>Zn(2+)</name>
        <dbReference type="ChEBI" id="CHEBI:29105"/>
        <label>1</label>
    </ligand>
</feature>
<evidence type="ECO:0000259" key="14">
    <source>
        <dbReference type="PROSITE" id="PS51194"/>
    </source>
</evidence>
<comment type="subunit">
    <text evidence="12">Component of the replication restart primosome.</text>
</comment>
<evidence type="ECO:0000256" key="7">
    <source>
        <dbReference type="ARBA" id="ARBA00022833"/>
    </source>
</evidence>
<gene>
    <name evidence="12 15" type="primary">priA</name>
    <name evidence="15" type="ORF">C7Y71_007885</name>
</gene>
<dbReference type="KEGG" id="alq:C7Y71_007885"/>
<dbReference type="GO" id="GO:0016887">
    <property type="term" value="F:ATP hydrolysis activity"/>
    <property type="evidence" value="ECO:0007669"/>
    <property type="project" value="RHEA"/>
</dbReference>
<dbReference type="GO" id="GO:0006302">
    <property type="term" value="P:double-strand break repair"/>
    <property type="evidence" value="ECO:0007669"/>
    <property type="project" value="InterPro"/>
</dbReference>
<dbReference type="InterPro" id="IPR014001">
    <property type="entry name" value="Helicase_ATP-bd"/>
</dbReference>
<evidence type="ECO:0000256" key="8">
    <source>
        <dbReference type="ARBA" id="ARBA00022840"/>
    </source>
</evidence>
<dbReference type="InterPro" id="IPR042115">
    <property type="entry name" value="PriA_3primeBD_sf"/>
</dbReference>
<dbReference type="InterPro" id="IPR027417">
    <property type="entry name" value="P-loop_NTPase"/>
</dbReference>
<keyword evidence="2 12" id="KW-0235">DNA replication</keyword>
<dbReference type="OrthoDB" id="9759544at2"/>
<evidence type="ECO:0000256" key="11">
    <source>
        <dbReference type="ARBA" id="ARBA00048988"/>
    </source>
</evidence>
<evidence type="ECO:0000256" key="12">
    <source>
        <dbReference type="HAMAP-Rule" id="MF_00983"/>
    </source>
</evidence>
<keyword evidence="9 12" id="KW-0238">DNA-binding</keyword>
<dbReference type="Pfam" id="PF17764">
    <property type="entry name" value="PriA_3primeBD"/>
    <property type="match status" value="1"/>
</dbReference>
<sequence>MNKYVDVLLPLAMKGTLTYCVPSHLQSLLKVGARVVVPLGKRKIYTGIAVRLHSTAPQEDIQIKDILDIEDVQPIVYLHQLKFWKWISDYYLCTAGEVMKAALPSGLKLESETTITRNDDFDGDTLDEKEWEIWQALKDKSLRIADLQKSVKGNILRIVSGMAEKEVVLVDEILTRNFKPKTIPYVRLTEAYFDEQRLNRFFSTLKRSQKQESTLLAYLDMSECAAALTLHNRSLLKDVSKKQLLSHPNASDTALKGLKDKGVLEIYDVETERLKTQVQVEGIGQRALDEEQQRAYNEILNAWDNRDVCLLHGVTSSGKTEIYIHLIEQALASGKQVLYLLPEIALTTQITTRLGRIFGDKMGVYHSKFPDTERVEVWRRQISDHPFPIILGVRSSLFLPFDNLGLIIVDEEHETSYKQQDPAPRYNARDAAIVLAMKHGAKVLLGTATPSLESYHNARSGKYGLVELTKRHGDVLMPEIIIEDVKELRRKKLMKTPFAPRLMDEVRSAIANKQQVILFQNRRGYSPVLECRTCGWTPRCQACDVSLTYHQSIGKLICHYCGASYDIPMACPNCNDTELRDMGYGTEKIEAAVKACFPEARTARMDLDTTRGRTAYERIINDFQHGKTDILIGTQMVTKGLDFDRVSVVGILNADQSLNVPDFRAHERTFQMMSQVAGRAGRRGKRGLVILQTRQPDEPVITQVKENNYQALFENQMEEREFFHYPPIYHIINIYLKHRDEHVVAEAAKQLASMLQPYFSGDILGPDRPAVARVQRLYIRKIMVKVAPNLNTRSVRRTLLAARDNLLVYDYYKTVNVYFDADPL</sequence>
<keyword evidence="3 12" id="KW-0479">Metal-binding</keyword>
<dbReference type="GO" id="GO:1990077">
    <property type="term" value="C:primosome complex"/>
    <property type="evidence" value="ECO:0007669"/>
    <property type="project" value="UniProtKB-UniRule"/>
</dbReference>
<name>A0A5P8E7E2_9BACT</name>
<dbReference type="NCBIfam" id="TIGR00595">
    <property type="entry name" value="priA"/>
    <property type="match status" value="1"/>
</dbReference>
<keyword evidence="5 12" id="KW-0378">Hydrolase</keyword>
<dbReference type="GO" id="GO:0006310">
    <property type="term" value="P:DNA recombination"/>
    <property type="evidence" value="ECO:0007669"/>
    <property type="project" value="InterPro"/>
</dbReference>
<evidence type="ECO:0000256" key="1">
    <source>
        <dbReference type="ARBA" id="ARBA00022515"/>
    </source>
</evidence>
<protein>
    <recommendedName>
        <fullName evidence="12">Replication restart protein PriA</fullName>
    </recommendedName>
    <alternativeName>
        <fullName evidence="12">ATP-dependent DNA helicase PriA</fullName>
        <ecNumber evidence="12">5.6.2.4</ecNumber>
    </alternativeName>
    <alternativeName>
        <fullName evidence="12">DNA 3'-5' helicase PriA</fullName>
    </alternativeName>
</protein>
<dbReference type="Gene3D" id="3.40.50.300">
    <property type="entry name" value="P-loop containing nucleotide triphosphate hydrolases"/>
    <property type="match status" value="2"/>
</dbReference>
<keyword evidence="10 12" id="KW-0413">Isomerase</keyword>
<dbReference type="Pfam" id="PF18074">
    <property type="entry name" value="PriA_C"/>
    <property type="match status" value="1"/>
</dbReference>
<dbReference type="InterPro" id="IPR041236">
    <property type="entry name" value="PriA_C"/>
</dbReference>
<keyword evidence="6 12" id="KW-0347">Helicase</keyword>
<evidence type="ECO:0000256" key="6">
    <source>
        <dbReference type="ARBA" id="ARBA00022806"/>
    </source>
</evidence>
<dbReference type="PROSITE" id="PS51194">
    <property type="entry name" value="HELICASE_CTER"/>
    <property type="match status" value="1"/>
</dbReference>
<dbReference type="SMART" id="SM00490">
    <property type="entry name" value="HELICc"/>
    <property type="match status" value="1"/>
</dbReference>
<keyword evidence="7 12" id="KW-0862">Zinc</keyword>
<dbReference type="GO" id="GO:0043138">
    <property type="term" value="F:3'-5' DNA helicase activity"/>
    <property type="evidence" value="ECO:0007669"/>
    <property type="project" value="UniProtKB-EC"/>
</dbReference>
<dbReference type="Proteomes" id="UP000249375">
    <property type="component" value="Chromosome"/>
</dbReference>
<evidence type="ECO:0000256" key="2">
    <source>
        <dbReference type="ARBA" id="ARBA00022705"/>
    </source>
</evidence>
<dbReference type="EMBL" id="CP033459">
    <property type="protein sequence ID" value="QFQ12945.1"/>
    <property type="molecule type" value="Genomic_DNA"/>
</dbReference>
<dbReference type="FunFam" id="3.40.50.300:FF:000489">
    <property type="entry name" value="Primosome assembly protein PriA"/>
    <property type="match status" value="1"/>
</dbReference>
<dbReference type="PROSITE" id="PS51192">
    <property type="entry name" value="HELICASE_ATP_BIND_1"/>
    <property type="match status" value="1"/>
</dbReference>
<feature type="binding site" evidence="12">
    <location>
        <position position="543"/>
    </location>
    <ligand>
        <name>Zn(2+)</name>
        <dbReference type="ChEBI" id="CHEBI:29105"/>
        <label>2</label>
    </ligand>
</feature>
<dbReference type="EC" id="5.6.2.4" evidence="12"/>
<dbReference type="AlphaFoldDB" id="A0A5P8E7E2"/>
<dbReference type="CDD" id="cd17929">
    <property type="entry name" value="DEXHc_priA"/>
    <property type="match status" value="1"/>
</dbReference>
<dbReference type="GO" id="GO:0006269">
    <property type="term" value="P:DNA replication, synthesis of primer"/>
    <property type="evidence" value="ECO:0007669"/>
    <property type="project" value="UniProtKB-KW"/>
</dbReference>
<dbReference type="HAMAP" id="MF_00983">
    <property type="entry name" value="PriA"/>
    <property type="match status" value="1"/>
</dbReference>
<dbReference type="SUPFAM" id="SSF52540">
    <property type="entry name" value="P-loop containing nucleoside triphosphate hydrolases"/>
    <property type="match status" value="1"/>
</dbReference>
<dbReference type="InterPro" id="IPR040498">
    <property type="entry name" value="PriA_CRR"/>
</dbReference>
<dbReference type="GO" id="GO:0005524">
    <property type="term" value="F:ATP binding"/>
    <property type="evidence" value="ECO:0007669"/>
    <property type="project" value="UniProtKB-UniRule"/>
</dbReference>
<dbReference type="GO" id="GO:0008270">
    <property type="term" value="F:zinc ion binding"/>
    <property type="evidence" value="ECO:0007669"/>
    <property type="project" value="UniProtKB-UniRule"/>
</dbReference>
<feature type="binding site" evidence="12">
    <location>
        <position position="531"/>
    </location>
    <ligand>
        <name>Zn(2+)</name>
        <dbReference type="ChEBI" id="CHEBI:29105"/>
        <label>1</label>
    </ligand>
</feature>
<feature type="domain" description="Helicase ATP-binding" evidence="13">
    <location>
        <begin position="300"/>
        <end position="468"/>
    </location>
</feature>
<feature type="binding site" evidence="12">
    <location>
        <position position="571"/>
    </location>
    <ligand>
        <name>Zn(2+)</name>
        <dbReference type="ChEBI" id="CHEBI:29105"/>
        <label>1</label>
    </ligand>
</feature>
<proteinExistence type="inferred from homology"/>
<feature type="binding site" evidence="12">
    <location>
        <position position="558"/>
    </location>
    <ligand>
        <name>Zn(2+)</name>
        <dbReference type="ChEBI" id="CHEBI:29105"/>
        <label>2</label>
    </ligand>
</feature>
<accession>A0A5P8E7E2</accession>
<keyword evidence="16" id="KW-1185">Reference proteome</keyword>
<dbReference type="PANTHER" id="PTHR30580:SF0">
    <property type="entry name" value="PRIMOSOMAL PROTEIN N"/>
    <property type="match status" value="1"/>
</dbReference>
<evidence type="ECO:0000313" key="15">
    <source>
        <dbReference type="EMBL" id="QFQ12945.1"/>
    </source>
</evidence>
<reference evidence="15 16" key="1">
    <citation type="submission" date="2018-11" db="EMBL/GenBank/DDBJ databases">
        <authorList>
            <person name="Na S.W."/>
            <person name="Baik M."/>
        </authorList>
    </citation>
    <scope>NUCLEOTIDE SEQUENCE [LARGE SCALE GENOMIC DNA]</scope>
    <source>
        <strain evidence="15 16">E39</strain>
    </source>
</reference>
<dbReference type="GO" id="GO:0003677">
    <property type="term" value="F:DNA binding"/>
    <property type="evidence" value="ECO:0007669"/>
    <property type="project" value="UniProtKB-UniRule"/>
</dbReference>
<evidence type="ECO:0000256" key="10">
    <source>
        <dbReference type="ARBA" id="ARBA00023235"/>
    </source>
</evidence>
<organism evidence="15 16">
    <name type="scientific">Pseudoprevotella muciniphila</name>
    <dbReference type="NCBI Taxonomy" id="2133944"/>
    <lineage>
        <taxon>Bacteria</taxon>
        <taxon>Pseudomonadati</taxon>
        <taxon>Bacteroidota</taxon>
        <taxon>Bacteroidia</taxon>
        <taxon>Bacteroidales</taxon>
        <taxon>Prevotellaceae</taxon>
        <taxon>Pseudoprevotella</taxon>
    </lineage>
</organism>
<feature type="binding site" evidence="12">
    <location>
        <position position="540"/>
    </location>
    <ligand>
        <name>Zn(2+)</name>
        <dbReference type="ChEBI" id="CHEBI:29105"/>
        <label>2</label>
    </ligand>
</feature>
<dbReference type="InterPro" id="IPR005259">
    <property type="entry name" value="PriA"/>
</dbReference>
<keyword evidence="8 12" id="KW-0067">ATP-binding</keyword>
<dbReference type="FunFam" id="3.40.1440.60:FF:000001">
    <property type="entry name" value="Primosomal protein N"/>
    <property type="match status" value="1"/>
</dbReference>
<dbReference type="InterPro" id="IPR041222">
    <property type="entry name" value="PriA_3primeBD"/>
</dbReference>